<gene>
    <name evidence="9" type="ORF">TRFO_00821</name>
</gene>
<dbReference type="VEuPathDB" id="TrichDB:TRFO_00821"/>
<dbReference type="Pfam" id="PF07970">
    <property type="entry name" value="COPIIcoated_ERV"/>
    <property type="match status" value="1"/>
</dbReference>
<dbReference type="PANTHER" id="PTHR10984:SF25">
    <property type="entry name" value="ENDOPLASMIC RETICULUM-GOLGI INTERMEDIATE COMPARTMENT PROTEIN 3"/>
    <property type="match status" value="1"/>
</dbReference>
<comment type="caution">
    <text evidence="9">The sequence shown here is derived from an EMBL/GenBank/DDBJ whole genome shotgun (WGS) entry which is preliminary data.</text>
</comment>
<evidence type="ECO:0000256" key="4">
    <source>
        <dbReference type="ARBA" id="ARBA00022989"/>
    </source>
</evidence>
<comment type="subcellular location">
    <subcellularLocation>
        <location evidence="1">Membrane</location>
        <topology evidence="1">Multi-pass membrane protein</topology>
    </subcellularLocation>
</comment>
<dbReference type="PANTHER" id="PTHR10984">
    <property type="entry name" value="ENDOPLASMIC RETICULUM-GOLGI INTERMEDIATE COMPARTMENT PROTEIN"/>
    <property type="match status" value="1"/>
</dbReference>
<reference evidence="9" key="1">
    <citation type="submission" date="2016-10" db="EMBL/GenBank/DDBJ databases">
        <authorList>
            <person name="Benchimol M."/>
            <person name="Almeida L.G."/>
            <person name="Vasconcelos A.T."/>
            <person name="Perreira-Neves A."/>
            <person name="Rosa I.A."/>
            <person name="Tasca T."/>
            <person name="Bogo M.R."/>
            <person name="de Souza W."/>
        </authorList>
    </citation>
    <scope>NUCLEOTIDE SEQUENCE [LARGE SCALE GENOMIC DNA]</scope>
    <source>
        <strain evidence="9">K</strain>
    </source>
</reference>
<dbReference type="GeneID" id="94824433"/>
<keyword evidence="4 6" id="KW-1133">Transmembrane helix</keyword>
<dbReference type="GO" id="GO:0016020">
    <property type="term" value="C:membrane"/>
    <property type="evidence" value="ECO:0007669"/>
    <property type="project" value="UniProtKB-SubCell"/>
</dbReference>
<protein>
    <recommendedName>
        <fullName evidence="11">Endoplasmic reticulum-Golgi intermediate compartment protein 3</fullName>
    </recommendedName>
</protein>
<dbReference type="Pfam" id="PF13850">
    <property type="entry name" value="ERGIC_N"/>
    <property type="match status" value="1"/>
</dbReference>
<dbReference type="OrthoDB" id="270930at2759"/>
<comment type="similarity">
    <text evidence="2">Belongs to the ERGIC family.</text>
</comment>
<dbReference type="GO" id="GO:0030134">
    <property type="term" value="C:COPII-coated ER to Golgi transport vesicle"/>
    <property type="evidence" value="ECO:0007669"/>
    <property type="project" value="TreeGrafter"/>
</dbReference>
<dbReference type="InterPro" id="IPR039542">
    <property type="entry name" value="Erv_N"/>
</dbReference>
<evidence type="ECO:0000256" key="3">
    <source>
        <dbReference type="ARBA" id="ARBA00022692"/>
    </source>
</evidence>
<dbReference type="AlphaFoldDB" id="A0A1J4L6K2"/>
<feature type="domain" description="Endoplasmic reticulum vesicle transporter N-terminal" evidence="8">
    <location>
        <begin position="3"/>
        <end position="91"/>
    </location>
</feature>
<keyword evidence="10" id="KW-1185">Reference proteome</keyword>
<dbReference type="RefSeq" id="XP_068370710.1">
    <property type="nucleotide sequence ID" value="XM_068489729.1"/>
</dbReference>
<name>A0A1J4L6K2_9EUKA</name>
<evidence type="ECO:0000259" key="7">
    <source>
        <dbReference type="Pfam" id="PF07970"/>
    </source>
</evidence>
<organism evidence="9 10">
    <name type="scientific">Tritrichomonas foetus</name>
    <dbReference type="NCBI Taxonomy" id="1144522"/>
    <lineage>
        <taxon>Eukaryota</taxon>
        <taxon>Metamonada</taxon>
        <taxon>Parabasalia</taxon>
        <taxon>Tritrichomonadida</taxon>
        <taxon>Tritrichomonadidae</taxon>
        <taxon>Tritrichomonas</taxon>
    </lineage>
</organism>
<dbReference type="Proteomes" id="UP000179807">
    <property type="component" value="Unassembled WGS sequence"/>
</dbReference>
<evidence type="ECO:0000256" key="2">
    <source>
        <dbReference type="ARBA" id="ARBA00005648"/>
    </source>
</evidence>
<dbReference type="InterPro" id="IPR045888">
    <property type="entry name" value="Erv"/>
</dbReference>
<dbReference type="GO" id="GO:0005783">
    <property type="term" value="C:endoplasmic reticulum"/>
    <property type="evidence" value="ECO:0007669"/>
    <property type="project" value="TreeGrafter"/>
</dbReference>
<evidence type="ECO:0000256" key="1">
    <source>
        <dbReference type="ARBA" id="ARBA00004141"/>
    </source>
</evidence>
<evidence type="ECO:0008006" key="11">
    <source>
        <dbReference type="Google" id="ProtNLM"/>
    </source>
</evidence>
<evidence type="ECO:0000313" key="10">
    <source>
        <dbReference type="Proteomes" id="UP000179807"/>
    </source>
</evidence>
<accession>A0A1J4L6K2</accession>
<evidence type="ECO:0000256" key="5">
    <source>
        <dbReference type="ARBA" id="ARBA00023136"/>
    </source>
</evidence>
<keyword evidence="5 6" id="KW-0472">Membrane</keyword>
<sequence length="350" mass="38758">MLRLDFFPKFIDNAMIKKTNFGAIISILMVVTAATLCLSETKNFLRPATKEQLVSVSDLRGTLSELVISFNFTVSVPCVLLHLDVFDIMGVSNDQAKKSLTKVRIDQNGKPIVSKTTPPKCGSCYGAKRKCCNSCEEIVTAYQEDTWGIENFANWTQCIDEDIKLDGTERCRAFGSLNVNAIEGGFHLAPGINVINQFGHQHDMSPFGNNLNLSHEIDHLTLGASFGQSPLDNTRVIQNKVGKFHYRYNLKAVPTVVTTPNGKTTRGFQYTVNFAEIPVNYRGRFGPGIFIIYNFAPVAVVSSPDRSSFPIFIARCVSIIGGTFMLGRLIDSFGYRLNTLEGKMRIGKAE</sequence>
<feature type="domain" description="Endoplasmic reticulum vesicle transporter C-terminal" evidence="7">
    <location>
        <begin position="124"/>
        <end position="331"/>
    </location>
</feature>
<evidence type="ECO:0000313" key="9">
    <source>
        <dbReference type="EMBL" id="OHT17574.1"/>
    </source>
</evidence>
<proteinExistence type="inferred from homology"/>
<evidence type="ECO:0000256" key="6">
    <source>
        <dbReference type="SAM" id="Phobius"/>
    </source>
</evidence>
<feature type="transmembrane region" description="Helical" evidence="6">
    <location>
        <begin position="20"/>
        <end position="38"/>
    </location>
</feature>
<keyword evidence="3 6" id="KW-0812">Transmembrane</keyword>
<dbReference type="EMBL" id="MLAK01000001">
    <property type="protein sequence ID" value="OHT17574.1"/>
    <property type="molecule type" value="Genomic_DNA"/>
</dbReference>
<evidence type="ECO:0000259" key="8">
    <source>
        <dbReference type="Pfam" id="PF13850"/>
    </source>
</evidence>
<dbReference type="InterPro" id="IPR012936">
    <property type="entry name" value="Erv_C"/>
</dbReference>